<dbReference type="PANTHER" id="PTHR36834:SF2">
    <property type="entry name" value="MEMBRANE PROTEIN"/>
    <property type="match status" value="1"/>
</dbReference>
<feature type="transmembrane region" description="Helical" evidence="1">
    <location>
        <begin position="109"/>
        <end position="130"/>
    </location>
</feature>
<dbReference type="RefSeq" id="WP_079348354.1">
    <property type="nucleotide sequence ID" value="NZ_MVAB01000001.1"/>
</dbReference>
<feature type="transmembrane region" description="Helical" evidence="1">
    <location>
        <begin position="28"/>
        <end position="48"/>
    </location>
</feature>
<keyword evidence="1" id="KW-0812">Transmembrane</keyword>
<sequence>MMAMIISITLTVLFLALKKDSVAKGYVGWSILFVMYLSILLVDVVGFTSISQLSQLSQRVGTIVNPSIIWIPFSQGFDISSALNILVFIPFGMALVVMWRVFQSAMQTFLVGLSFSLLIEIGQIFTMYRQTDVNDLLMNTLGVMIGWMIGKYILKWRIQRNDGKNVDWLVYLLISVCCAFIF</sequence>
<keyword evidence="4" id="KW-1185">Reference proteome</keyword>
<accession>A0A1V4DJW7</accession>
<dbReference type="Pfam" id="PF04892">
    <property type="entry name" value="VanZ"/>
    <property type="match status" value="1"/>
</dbReference>
<evidence type="ECO:0000313" key="4">
    <source>
        <dbReference type="Proteomes" id="UP000189970"/>
    </source>
</evidence>
<feature type="transmembrane region" description="Helical" evidence="1">
    <location>
        <begin position="136"/>
        <end position="154"/>
    </location>
</feature>
<keyword evidence="1" id="KW-0472">Membrane</keyword>
<reference evidence="3 4" key="1">
    <citation type="submission" date="2017-02" db="EMBL/GenBank/DDBJ databases">
        <title>Vagococcus cremeus sp. nov., isolated from the small intestine of a marten, Martes flavigula.</title>
        <authorList>
            <person name="Tak E.J."/>
            <person name="Bae J.-W."/>
        </authorList>
    </citation>
    <scope>NUCLEOTIDE SEQUENCE [LARGE SCALE GENOMIC DNA]</scope>
    <source>
        <strain evidence="3 4">D7T301</strain>
    </source>
</reference>
<feature type="domain" description="VanZ-like" evidence="2">
    <location>
        <begin position="34"/>
        <end position="151"/>
    </location>
</feature>
<proteinExistence type="predicted"/>
<comment type="caution">
    <text evidence="3">The sequence shown here is derived from an EMBL/GenBank/DDBJ whole genome shotgun (WGS) entry which is preliminary data.</text>
</comment>
<protein>
    <recommendedName>
        <fullName evidence="2">VanZ-like domain-containing protein</fullName>
    </recommendedName>
</protein>
<dbReference type="Proteomes" id="UP000189970">
    <property type="component" value="Unassembled WGS sequence"/>
</dbReference>
<dbReference type="InterPro" id="IPR006976">
    <property type="entry name" value="VanZ-like"/>
</dbReference>
<name>A0A1V4DJW7_9ENTE</name>
<gene>
    <name evidence="3" type="ORF">BW731_11665</name>
</gene>
<dbReference type="AlphaFoldDB" id="A0A1V4DJW7"/>
<evidence type="ECO:0000259" key="2">
    <source>
        <dbReference type="Pfam" id="PF04892"/>
    </source>
</evidence>
<dbReference type="InterPro" id="IPR053150">
    <property type="entry name" value="Teicoplanin_resist-assoc"/>
</dbReference>
<dbReference type="PANTHER" id="PTHR36834">
    <property type="entry name" value="MEMBRANE PROTEIN-RELATED"/>
    <property type="match status" value="1"/>
</dbReference>
<keyword evidence="1" id="KW-1133">Transmembrane helix</keyword>
<evidence type="ECO:0000256" key="1">
    <source>
        <dbReference type="SAM" id="Phobius"/>
    </source>
</evidence>
<dbReference type="EMBL" id="MVAB01000001">
    <property type="protein sequence ID" value="OPF88778.1"/>
    <property type="molecule type" value="Genomic_DNA"/>
</dbReference>
<feature type="transmembrane region" description="Helical" evidence="1">
    <location>
        <begin position="83"/>
        <end position="102"/>
    </location>
</feature>
<organism evidence="3 4">
    <name type="scientific">Vagococcus martis</name>
    <dbReference type="NCBI Taxonomy" id="1768210"/>
    <lineage>
        <taxon>Bacteria</taxon>
        <taxon>Bacillati</taxon>
        <taxon>Bacillota</taxon>
        <taxon>Bacilli</taxon>
        <taxon>Lactobacillales</taxon>
        <taxon>Enterococcaceae</taxon>
        <taxon>Vagococcus</taxon>
    </lineage>
</organism>
<evidence type="ECO:0000313" key="3">
    <source>
        <dbReference type="EMBL" id="OPF88778.1"/>
    </source>
</evidence>